<dbReference type="Proteomes" id="UP000051574">
    <property type="component" value="Unassembled WGS sequence"/>
</dbReference>
<gene>
    <name evidence="3" type="ORF">AMK59_2687</name>
</gene>
<keyword evidence="4" id="KW-1185">Reference proteome</keyword>
<comment type="caution">
    <text evidence="3">The sequence shown here is derived from an EMBL/GenBank/DDBJ whole genome shotgun (WGS) entry which is preliminary data.</text>
</comment>
<evidence type="ECO:0000313" key="4">
    <source>
        <dbReference type="Proteomes" id="UP000051574"/>
    </source>
</evidence>
<evidence type="ECO:0000259" key="2">
    <source>
        <dbReference type="Pfam" id="PF25597"/>
    </source>
</evidence>
<dbReference type="Pfam" id="PF25597">
    <property type="entry name" value="SH3_retrovirus"/>
    <property type="match status" value="1"/>
</dbReference>
<dbReference type="OrthoDB" id="413361at2759"/>
<name>A0A0T6BHL3_9SCAR</name>
<evidence type="ECO:0000256" key="1">
    <source>
        <dbReference type="SAM" id="MobiDB-lite"/>
    </source>
</evidence>
<organism evidence="3 4">
    <name type="scientific">Oryctes borbonicus</name>
    <dbReference type="NCBI Taxonomy" id="1629725"/>
    <lineage>
        <taxon>Eukaryota</taxon>
        <taxon>Metazoa</taxon>
        <taxon>Ecdysozoa</taxon>
        <taxon>Arthropoda</taxon>
        <taxon>Hexapoda</taxon>
        <taxon>Insecta</taxon>
        <taxon>Pterygota</taxon>
        <taxon>Neoptera</taxon>
        <taxon>Endopterygota</taxon>
        <taxon>Coleoptera</taxon>
        <taxon>Polyphaga</taxon>
        <taxon>Scarabaeiformia</taxon>
        <taxon>Scarabaeidae</taxon>
        <taxon>Dynastinae</taxon>
        <taxon>Oryctes</taxon>
    </lineage>
</organism>
<dbReference type="AlphaFoldDB" id="A0A0T6BHL3"/>
<feature type="region of interest" description="Disordered" evidence="1">
    <location>
        <begin position="66"/>
        <end position="96"/>
    </location>
</feature>
<proteinExistence type="predicted"/>
<dbReference type="EMBL" id="LJIG01000106">
    <property type="protein sequence ID" value="KRT86834.1"/>
    <property type="molecule type" value="Genomic_DNA"/>
</dbReference>
<accession>A0A0T6BHL3</accession>
<protein>
    <recommendedName>
        <fullName evidence="2">Retroviral polymerase SH3-like domain-containing protein</fullName>
    </recommendedName>
</protein>
<evidence type="ECO:0000313" key="3">
    <source>
        <dbReference type="EMBL" id="KRT86834.1"/>
    </source>
</evidence>
<feature type="domain" description="Retroviral polymerase SH3-like" evidence="2">
    <location>
        <begin position="2"/>
        <end position="55"/>
    </location>
</feature>
<dbReference type="InterPro" id="IPR057670">
    <property type="entry name" value="SH3_retrovirus"/>
</dbReference>
<reference evidence="3 4" key="1">
    <citation type="submission" date="2015-09" db="EMBL/GenBank/DDBJ databases">
        <title>Draft genome of the scarab beetle Oryctes borbonicus.</title>
        <authorList>
            <person name="Meyer J.M."/>
            <person name="Markov G.V."/>
            <person name="Baskaran P."/>
            <person name="Herrmann M."/>
            <person name="Sommer R.J."/>
            <person name="Roedelsperger C."/>
        </authorList>
    </citation>
    <scope>NUCLEOTIDE SEQUENCE [LARGE SCALE GENOMIC DNA]</scope>
    <source>
        <strain evidence="3">OB123</strain>
        <tissue evidence="3">Whole animal</tissue>
    </source>
</reference>
<sequence>MPKQFGNKFDMKFEKGIMIGYITTGYMLWNLKKEQLIVSWDVVFKEEEFFHKNKSVSIDIGGNDEKVFENGTNMEQDAGDEQGDRRDEQELENESEKHKRILKLPEKYKDYEMYIAFDAMAYVENIPENINELENRDDKELWIGPMEREIESIKRNNTRTKVQLPQRAEILNTRWVFASKPLEERMIDRYKARLVVRGFA</sequence>